<organism evidence="2 3">
    <name type="scientific">Pseudomonas spelaei</name>
    <dbReference type="NCBI Taxonomy" id="1055469"/>
    <lineage>
        <taxon>Bacteria</taxon>
        <taxon>Pseudomonadati</taxon>
        <taxon>Pseudomonadota</taxon>
        <taxon>Gammaproteobacteria</taxon>
        <taxon>Pseudomonadales</taxon>
        <taxon>Pseudomonadaceae</taxon>
        <taxon>Pseudomonas</taxon>
    </lineage>
</organism>
<reference evidence="2 3" key="1">
    <citation type="submission" date="2019-11" db="EMBL/GenBank/DDBJ databases">
        <title>Pseudomonas karstica sp. nov. and Pseudomonas spelaei sp. nov. from karst caves.</title>
        <authorList>
            <person name="Zeman M."/>
        </authorList>
    </citation>
    <scope>NUCLEOTIDE SEQUENCE [LARGE SCALE GENOMIC DNA]</scope>
    <source>
        <strain evidence="2 3">CCM 7893</strain>
    </source>
</reference>
<dbReference type="RefSeq" id="WP_155585987.1">
    <property type="nucleotide sequence ID" value="NZ_JBHSTH010000013.1"/>
</dbReference>
<dbReference type="EMBL" id="WNNK01000033">
    <property type="protein sequence ID" value="MUF07862.1"/>
    <property type="molecule type" value="Genomic_DNA"/>
</dbReference>
<evidence type="ECO:0000313" key="2">
    <source>
        <dbReference type="EMBL" id="MUF07862.1"/>
    </source>
</evidence>
<proteinExistence type="predicted"/>
<accession>A0A6I3WKT6</accession>
<protein>
    <submittedName>
        <fullName evidence="2">DUF1127 domain-containing protein</fullName>
    </submittedName>
</protein>
<dbReference type="InterPro" id="IPR009506">
    <property type="entry name" value="YjiS-like"/>
</dbReference>
<dbReference type="OrthoDB" id="5588773at2"/>
<evidence type="ECO:0000259" key="1">
    <source>
        <dbReference type="Pfam" id="PF06568"/>
    </source>
</evidence>
<gene>
    <name evidence="2" type="ORF">GNF76_26310</name>
</gene>
<dbReference type="AlphaFoldDB" id="A0A6I3WKT6"/>
<sequence>MTSDTLVAQPRRPFFKRALLQTASALAQWMQRAHTRRQLAQLDPRELSDAGISHSDRMAELSKPFWRE</sequence>
<dbReference type="Proteomes" id="UP000438196">
    <property type="component" value="Unassembled WGS sequence"/>
</dbReference>
<comment type="caution">
    <text evidence="2">The sequence shown here is derived from an EMBL/GenBank/DDBJ whole genome shotgun (WGS) entry which is preliminary data.</text>
</comment>
<dbReference type="Pfam" id="PF06568">
    <property type="entry name" value="YjiS-like"/>
    <property type="match status" value="1"/>
</dbReference>
<evidence type="ECO:0000313" key="3">
    <source>
        <dbReference type="Proteomes" id="UP000438196"/>
    </source>
</evidence>
<name>A0A6I3WKT6_9PSED</name>
<feature type="domain" description="YjiS-like" evidence="1">
    <location>
        <begin position="23"/>
        <end position="57"/>
    </location>
</feature>
<keyword evidence="3" id="KW-1185">Reference proteome</keyword>